<evidence type="ECO:0000313" key="1">
    <source>
        <dbReference type="EMBL" id="GMN60306.1"/>
    </source>
</evidence>
<keyword evidence="2" id="KW-1185">Reference proteome</keyword>
<evidence type="ECO:0000313" key="2">
    <source>
        <dbReference type="Proteomes" id="UP001187192"/>
    </source>
</evidence>
<name>A0AA88J3B9_FICCA</name>
<dbReference type="Proteomes" id="UP001187192">
    <property type="component" value="Unassembled WGS sequence"/>
</dbReference>
<dbReference type="AlphaFoldDB" id="A0AA88J3B9"/>
<proteinExistence type="predicted"/>
<reference evidence="1" key="1">
    <citation type="submission" date="2023-07" db="EMBL/GenBank/DDBJ databases">
        <title>draft genome sequence of fig (Ficus carica).</title>
        <authorList>
            <person name="Takahashi T."/>
            <person name="Nishimura K."/>
        </authorList>
    </citation>
    <scope>NUCLEOTIDE SEQUENCE</scope>
</reference>
<comment type="caution">
    <text evidence="1">The sequence shown here is derived from an EMBL/GenBank/DDBJ whole genome shotgun (WGS) entry which is preliminary data.</text>
</comment>
<accession>A0AA88J3B9</accession>
<protein>
    <submittedName>
        <fullName evidence="1">Uncharacterized protein</fullName>
    </submittedName>
</protein>
<organism evidence="1 2">
    <name type="scientific">Ficus carica</name>
    <name type="common">Common fig</name>
    <dbReference type="NCBI Taxonomy" id="3494"/>
    <lineage>
        <taxon>Eukaryota</taxon>
        <taxon>Viridiplantae</taxon>
        <taxon>Streptophyta</taxon>
        <taxon>Embryophyta</taxon>
        <taxon>Tracheophyta</taxon>
        <taxon>Spermatophyta</taxon>
        <taxon>Magnoliopsida</taxon>
        <taxon>eudicotyledons</taxon>
        <taxon>Gunneridae</taxon>
        <taxon>Pentapetalae</taxon>
        <taxon>rosids</taxon>
        <taxon>fabids</taxon>
        <taxon>Rosales</taxon>
        <taxon>Moraceae</taxon>
        <taxon>Ficeae</taxon>
        <taxon>Ficus</taxon>
    </lineage>
</organism>
<gene>
    <name evidence="1" type="ORF">TIFTF001_029403</name>
</gene>
<sequence>MYKMLKDIHTLVVGDFPSESKGSSSKDSLNYDLGFNNIPTQVLLDMALRNDSNVKEETIEAESDHNEELRTKRRFDKVRLVTRS</sequence>
<dbReference type="EMBL" id="BTGU01000097">
    <property type="protein sequence ID" value="GMN60306.1"/>
    <property type="molecule type" value="Genomic_DNA"/>
</dbReference>